<organism evidence="3 4">
    <name type="scientific">Vitis vinifera</name>
    <name type="common">Grape</name>
    <dbReference type="NCBI Taxonomy" id="29760"/>
    <lineage>
        <taxon>Eukaryota</taxon>
        <taxon>Viridiplantae</taxon>
        <taxon>Streptophyta</taxon>
        <taxon>Embryophyta</taxon>
        <taxon>Tracheophyta</taxon>
        <taxon>Spermatophyta</taxon>
        <taxon>Magnoliopsida</taxon>
        <taxon>eudicotyledons</taxon>
        <taxon>Gunneridae</taxon>
        <taxon>Pentapetalae</taxon>
        <taxon>rosids</taxon>
        <taxon>Vitales</taxon>
        <taxon>Vitaceae</taxon>
        <taxon>Viteae</taxon>
        <taxon>Vitis</taxon>
    </lineage>
</organism>
<keyword evidence="2" id="KW-0732">Signal</keyword>
<name>A0A438K9Y8_VITVI</name>
<evidence type="ECO:0000256" key="1">
    <source>
        <dbReference type="SAM" id="MobiDB-lite"/>
    </source>
</evidence>
<feature type="chain" id="PRO_5019154067" evidence="2">
    <location>
        <begin position="30"/>
        <end position="184"/>
    </location>
</feature>
<proteinExistence type="predicted"/>
<sequence length="184" mass="19784">MLPGKFACGFCPVFTLLSFLLIFPDDILIFVADNAETLWDAAHCAEPNGRRLGVPGVCRQHSPQEAAKGGSAWGALHSEGSPYLQGGKEADTEKRQALLDDREKRKNEGTLRKAPGQKRSATSPPRKAPTKKRKLVKNGKGVKEPTPLKEFVPPPITHEAEVIIEEPVSPAPHSISTGPGHVAG</sequence>
<accession>A0A438K9Y8</accession>
<dbReference type="Proteomes" id="UP000288805">
    <property type="component" value="Unassembled WGS sequence"/>
</dbReference>
<feature type="region of interest" description="Disordered" evidence="1">
    <location>
        <begin position="61"/>
        <end position="184"/>
    </location>
</feature>
<dbReference type="AlphaFoldDB" id="A0A438K9Y8"/>
<protein>
    <submittedName>
        <fullName evidence="3">Uncharacterized protein</fullName>
    </submittedName>
</protein>
<evidence type="ECO:0000313" key="3">
    <source>
        <dbReference type="EMBL" id="RVX18014.1"/>
    </source>
</evidence>
<comment type="caution">
    <text evidence="3">The sequence shown here is derived from an EMBL/GenBank/DDBJ whole genome shotgun (WGS) entry which is preliminary data.</text>
</comment>
<feature type="compositionally biased region" description="Basic and acidic residues" evidence="1">
    <location>
        <begin position="88"/>
        <end position="111"/>
    </location>
</feature>
<reference evidence="3 4" key="1">
    <citation type="journal article" date="2018" name="PLoS Genet.">
        <title>Population sequencing reveals clonal diversity and ancestral inbreeding in the grapevine cultivar Chardonnay.</title>
        <authorList>
            <person name="Roach M.J."/>
            <person name="Johnson D.L."/>
            <person name="Bohlmann J."/>
            <person name="van Vuuren H.J."/>
            <person name="Jones S.J."/>
            <person name="Pretorius I.S."/>
            <person name="Schmidt S.A."/>
            <person name="Borneman A.R."/>
        </authorList>
    </citation>
    <scope>NUCLEOTIDE SEQUENCE [LARGE SCALE GENOMIC DNA]</scope>
    <source>
        <strain evidence="4">cv. Chardonnay</strain>
        <tissue evidence="3">Leaf</tissue>
    </source>
</reference>
<gene>
    <name evidence="3" type="ORF">CK203_004144</name>
</gene>
<evidence type="ECO:0000313" key="4">
    <source>
        <dbReference type="Proteomes" id="UP000288805"/>
    </source>
</evidence>
<dbReference type="EMBL" id="QGNW01000012">
    <property type="protein sequence ID" value="RVX18014.1"/>
    <property type="molecule type" value="Genomic_DNA"/>
</dbReference>
<evidence type="ECO:0000256" key="2">
    <source>
        <dbReference type="SAM" id="SignalP"/>
    </source>
</evidence>
<feature type="compositionally biased region" description="Basic residues" evidence="1">
    <location>
        <begin position="128"/>
        <end position="137"/>
    </location>
</feature>
<feature type="signal peptide" evidence="2">
    <location>
        <begin position="1"/>
        <end position="29"/>
    </location>
</feature>